<dbReference type="EC" id="3.1.21.-" evidence="3"/>
<dbReference type="InterPro" id="IPR048923">
    <property type="entry name" value="RE_NgoFVII_C"/>
</dbReference>
<dbReference type="Pfam" id="PF20731">
    <property type="entry name" value="RE_NgoFVII_C"/>
    <property type="match status" value="1"/>
</dbReference>
<keyword evidence="3" id="KW-0255">Endonuclease</keyword>
<evidence type="ECO:0000313" key="4">
    <source>
        <dbReference type="Proteomes" id="UP001210809"/>
    </source>
</evidence>
<protein>
    <submittedName>
        <fullName evidence="3">NgoFVII family restriction endonuclease</fullName>
        <ecNumber evidence="3">3.1.21.-</ecNumber>
    </submittedName>
</protein>
<organism evidence="3 4">
    <name type="scientific">[Eubacterium] siraeum</name>
    <dbReference type="NCBI Taxonomy" id="39492"/>
    <lineage>
        <taxon>Bacteria</taxon>
        <taxon>Bacillati</taxon>
        <taxon>Bacillota</taxon>
        <taxon>Clostridia</taxon>
        <taxon>Eubacteriales</taxon>
        <taxon>Oscillospiraceae</taxon>
        <taxon>Oscillospiraceae incertae sedis</taxon>
    </lineage>
</organism>
<keyword evidence="3" id="KW-0378">Hydrolase</keyword>
<comment type="caution">
    <text evidence="3">The sequence shown here is derived from an EMBL/GenBank/DDBJ whole genome shotgun (WGS) entry which is preliminary data.</text>
</comment>
<dbReference type="GO" id="GO:0016787">
    <property type="term" value="F:hydrolase activity"/>
    <property type="evidence" value="ECO:0007669"/>
    <property type="project" value="UniProtKB-KW"/>
</dbReference>
<sequence length="353" mass="40086">MELLFSNLPPVRTPFKKFSECFYEQLQIHKGADISVGYITADSLTELKGMVEQNDIHRMNLTIGMHYFEKFTALEYNAALDLNSFLRSNHIGQVNLVTAFMYHGKLYSFVDQNGNAQSGIIGSNNLSSIIDSGHRTYESAILVSQQPIVNQLNSFIADLSERSADVISNIEITEFRNANPLLENHEHVRKISEPDVESYRNHLSNISFEIPLKGFEIAPKSNLNVFFGEGRRTPNGLIMPRHWYEVELIVPAEIATLPNYPVSKTAGAVFNVITDDGWEFPCKVSGPNNKNFRSENDLKILGKWIKGRLENAGVLRVGEPVTQQTLERYGRTSFTFTKLEQSDKWYIDFGVRR</sequence>
<feature type="domain" description="Restriction endonuclease type II NgoFVII C-terminal B3-like DNA-binding" evidence="2">
    <location>
        <begin position="199"/>
        <end position="339"/>
    </location>
</feature>
<dbReference type="Pfam" id="PF09565">
    <property type="entry name" value="RE_NgoFVII"/>
    <property type="match status" value="1"/>
</dbReference>
<dbReference type="InterPro" id="IPR019065">
    <property type="entry name" value="RE_NgoFVII_N"/>
</dbReference>
<evidence type="ECO:0000259" key="2">
    <source>
        <dbReference type="Pfam" id="PF20731"/>
    </source>
</evidence>
<name>A0AAW6D2V4_9FIRM</name>
<proteinExistence type="predicted"/>
<dbReference type="Proteomes" id="UP001210809">
    <property type="component" value="Unassembled WGS sequence"/>
</dbReference>
<accession>A0AAW6D2V4</accession>
<dbReference type="Gene3D" id="3.30.870.10">
    <property type="entry name" value="Endonuclease Chain A"/>
    <property type="match status" value="1"/>
</dbReference>
<feature type="domain" description="Restriction endonuclease type II NgoFVII N-terminal" evidence="1">
    <location>
        <begin position="22"/>
        <end position="162"/>
    </location>
</feature>
<keyword evidence="3" id="KW-0540">Nuclease</keyword>
<evidence type="ECO:0000313" key="3">
    <source>
        <dbReference type="EMBL" id="MDB8003583.1"/>
    </source>
</evidence>
<reference evidence="3" key="1">
    <citation type="submission" date="2023-01" db="EMBL/GenBank/DDBJ databases">
        <title>Human gut microbiome strain richness.</title>
        <authorList>
            <person name="Chen-Liaw A."/>
        </authorList>
    </citation>
    <scope>NUCLEOTIDE SEQUENCE</scope>
    <source>
        <strain evidence="3">1001283st1_G1_1001283B150217_161031</strain>
    </source>
</reference>
<dbReference type="EMBL" id="JAQLXW010000006">
    <property type="protein sequence ID" value="MDB8003583.1"/>
    <property type="molecule type" value="Genomic_DNA"/>
</dbReference>
<dbReference type="GO" id="GO:0004519">
    <property type="term" value="F:endonuclease activity"/>
    <property type="evidence" value="ECO:0007669"/>
    <property type="project" value="UniProtKB-KW"/>
</dbReference>
<evidence type="ECO:0000259" key="1">
    <source>
        <dbReference type="Pfam" id="PF09565"/>
    </source>
</evidence>
<gene>
    <name evidence="3" type="ORF">PNE09_05810</name>
</gene>
<dbReference type="AlphaFoldDB" id="A0AAW6D2V4"/>